<dbReference type="RefSeq" id="XP_037164922.1">
    <property type="nucleotide sequence ID" value="XM_037308148.1"/>
</dbReference>
<sequence>MQSPISVVIVDAVSQKMEDHDSLSALCARLNTNEIRSAAITGSFDTQVFDLEEGVVVSLGALRQRPKKRMSSSRVLLARDSLWGDEYHLSTEAQ</sequence>
<keyword evidence="2" id="KW-1185">Reference proteome</keyword>
<protein>
    <submittedName>
        <fullName evidence="1">Uncharacterized protein</fullName>
    </submittedName>
</protein>
<reference evidence="1 2" key="1">
    <citation type="journal article" date="2020" name="Genomics">
        <title>Complete, high-quality genomes from long-read metagenomic sequencing of two wolf lichen thalli reveals enigmatic genome architecture.</title>
        <authorList>
            <person name="McKenzie S.K."/>
            <person name="Walston R.F."/>
            <person name="Allen J.L."/>
        </authorList>
    </citation>
    <scope>NUCLEOTIDE SEQUENCE [LARGE SCALE GENOMIC DNA]</scope>
    <source>
        <strain evidence="1">WasteWater2</strain>
    </source>
</reference>
<evidence type="ECO:0000313" key="1">
    <source>
        <dbReference type="EMBL" id="KAF6235554.1"/>
    </source>
</evidence>
<dbReference type="Proteomes" id="UP000578531">
    <property type="component" value="Unassembled WGS sequence"/>
</dbReference>
<accession>A0A8H6FVK2</accession>
<organism evidence="1 2">
    <name type="scientific">Letharia columbiana</name>
    <dbReference type="NCBI Taxonomy" id="112416"/>
    <lineage>
        <taxon>Eukaryota</taxon>
        <taxon>Fungi</taxon>
        <taxon>Dikarya</taxon>
        <taxon>Ascomycota</taxon>
        <taxon>Pezizomycotina</taxon>
        <taxon>Lecanoromycetes</taxon>
        <taxon>OSLEUM clade</taxon>
        <taxon>Lecanoromycetidae</taxon>
        <taxon>Lecanorales</taxon>
        <taxon>Lecanorineae</taxon>
        <taxon>Parmeliaceae</taxon>
        <taxon>Letharia</taxon>
    </lineage>
</organism>
<dbReference type="EMBL" id="JACCJC010000024">
    <property type="protein sequence ID" value="KAF6235554.1"/>
    <property type="molecule type" value="Genomic_DNA"/>
</dbReference>
<gene>
    <name evidence="1" type="ORF">HO173_006237</name>
</gene>
<comment type="caution">
    <text evidence="1">The sequence shown here is derived from an EMBL/GenBank/DDBJ whole genome shotgun (WGS) entry which is preliminary data.</text>
</comment>
<evidence type="ECO:0000313" key="2">
    <source>
        <dbReference type="Proteomes" id="UP000578531"/>
    </source>
</evidence>
<dbReference type="AlphaFoldDB" id="A0A8H6FVK2"/>
<name>A0A8H6FVK2_9LECA</name>
<dbReference type="GeneID" id="59287898"/>
<proteinExistence type="predicted"/>